<comment type="caution">
    <text evidence="15">The sequence shown here is derived from an EMBL/GenBank/DDBJ whole genome shotgun (WGS) entry which is preliminary data.</text>
</comment>
<dbReference type="Pfam" id="PF00593">
    <property type="entry name" value="TonB_dep_Rec_b-barrel"/>
    <property type="match status" value="1"/>
</dbReference>
<evidence type="ECO:0000256" key="1">
    <source>
        <dbReference type="ARBA" id="ARBA00004571"/>
    </source>
</evidence>
<gene>
    <name evidence="15" type="ORF">PTQ27_08505</name>
</gene>
<keyword evidence="16" id="KW-1185">Reference proteome</keyword>
<dbReference type="InterPro" id="IPR037066">
    <property type="entry name" value="Plug_dom_sf"/>
</dbReference>
<sequence length="841" mass="95066">MQYPFKLSLLAVSLISVYGYADEQLNLDTIDVVASKFAEKDKVFVKTNANSTRENIALSNQQLDNIVRSVPGAFTQMDKSQGTVSINIRGGSGFGRANTMIDGVPQTFYASSADGGGRAGGTSQFGTMIDPSFVSSLDVERGTFSGGSGANTLMGSANFKTIGVDDVLEKGKNVGAMTKIQFGTNAIGPNYMGAVAGKASFENERSLGFLYGYSWRKISQDYKIGGGRRVTESSIDLNNPDYIEDEYDIANTTTSPFNAENLKQKPQSHLGKIEYNDQYQNLTLGYRKYASEVAQRKLKNDTYQVNYNFKLPDTNWLDLGVLYARTQGIQQYDKGVKIFGKSLKEDLETRNNTSVFDIHNTFHLPFLFNSDLDLTFGYNRLSTKFDKNRHPAEININLEEDETNEDNNCYGLNCVRKSLYTSTFQADGKQKFDTFYLDSALTYNIFALDASVNLVKSKHQGKSFRYLPHYIQEIENGKYRLRKNNDQIALAELDSKLTALGKQHNCDYDAEYDEYECPDINIPFDHHGKKKKVNYSVTLSANMNDLFTPFVSYSKTHRLPNINEMFFSSLGHYGVNTNLNSEQARTLQIGFNGFKENLFSSNDKLGFKALAYKTNIQDYIFNVQRFSYDGNGPYIYHRNRAEEKVKMKGFELELSYDMGRFYANLAYARQLTNQPASYTDASSRVDTGSDYARTRQGFGLSKISILPNSYASLDIGTRWFDEKLIIGGIGKYFGKSKRASINEKPIVGEDTRLIENQREIEDIPKQPIIFDFYVSYEPIKNLVIKGEIQNIFDKKYIDPLDANNDSANQTIFNLDLSDKDITVLNNFARGRTYVMSLNYKF</sequence>
<dbReference type="InterPro" id="IPR036942">
    <property type="entry name" value="Beta-barrel_TonB_sf"/>
</dbReference>
<reference evidence="15 16" key="1">
    <citation type="submission" date="2023-02" db="EMBL/GenBank/DDBJ databases">
        <title>Mannheimia cairiniae sp. nov., a novel species of Mannheimia obtained from moscovy ducks (Cairina moschata) and reclassification of Mannheimia ovis as heterotypic synonym of Mannheimia pernigra.</title>
        <authorList>
            <person name="Christensen H."/>
        </authorList>
    </citation>
    <scope>NUCLEOTIDE SEQUENCE [LARGE SCALE GENOMIC DNA]</scope>
    <source>
        <strain evidence="15 16">AT1</strain>
    </source>
</reference>
<dbReference type="EMBL" id="JAQSJE010000008">
    <property type="protein sequence ID" value="MDD0824503.1"/>
    <property type="molecule type" value="Genomic_DNA"/>
</dbReference>
<keyword evidence="6 11" id="KW-0798">TonB box</keyword>
<proteinExistence type="inferred from homology"/>
<evidence type="ECO:0000256" key="10">
    <source>
        <dbReference type="PROSITE-ProRule" id="PRU10144"/>
    </source>
</evidence>
<dbReference type="Pfam" id="PF07715">
    <property type="entry name" value="Plug"/>
    <property type="match status" value="1"/>
</dbReference>
<accession>A0ABT5MRA7</accession>
<keyword evidence="3 9" id="KW-1134">Transmembrane beta strand</keyword>
<evidence type="ECO:0000256" key="12">
    <source>
        <dbReference type="SAM" id="SignalP"/>
    </source>
</evidence>
<name>A0ABT5MRA7_9PAST</name>
<evidence type="ECO:0000256" key="6">
    <source>
        <dbReference type="ARBA" id="ARBA00023077"/>
    </source>
</evidence>
<dbReference type="PANTHER" id="PTHR30069">
    <property type="entry name" value="TONB-DEPENDENT OUTER MEMBRANE RECEPTOR"/>
    <property type="match status" value="1"/>
</dbReference>
<comment type="subcellular location">
    <subcellularLocation>
        <location evidence="1 9">Cell outer membrane</location>
        <topology evidence="1 9">Multi-pass membrane protein</topology>
    </subcellularLocation>
</comment>
<evidence type="ECO:0000313" key="15">
    <source>
        <dbReference type="EMBL" id="MDD0824503.1"/>
    </source>
</evidence>
<feature type="short sequence motif" description="TonB C-terminal box" evidence="10">
    <location>
        <begin position="824"/>
        <end position="841"/>
    </location>
</feature>
<dbReference type="Gene3D" id="2.170.130.10">
    <property type="entry name" value="TonB-dependent receptor, plug domain"/>
    <property type="match status" value="1"/>
</dbReference>
<dbReference type="RefSeq" id="WP_273748149.1">
    <property type="nucleotide sequence ID" value="NZ_JAQSJE010000008.1"/>
</dbReference>
<evidence type="ECO:0000256" key="5">
    <source>
        <dbReference type="ARBA" id="ARBA00022729"/>
    </source>
</evidence>
<protein>
    <submittedName>
        <fullName evidence="15">TonB-dependent receptor</fullName>
    </submittedName>
</protein>
<dbReference type="InterPro" id="IPR010917">
    <property type="entry name" value="TonB_rcpt_CS"/>
</dbReference>
<feature type="chain" id="PRO_5045800720" evidence="12">
    <location>
        <begin position="22"/>
        <end position="841"/>
    </location>
</feature>
<keyword evidence="5 12" id="KW-0732">Signal</keyword>
<evidence type="ECO:0000259" key="13">
    <source>
        <dbReference type="Pfam" id="PF00593"/>
    </source>
</evidence>
<dbReference type="InterPro" id="IPR039426">
    <property type="entry name" value="TonB-dep_rcpt-like"/>
</dbReference>
<dbReference type="PANTHER" id="PTHR30069:SF50">
    <property type="entry name" value="TONB-DEPENDENT RECEPTOR HI_1217-RELATED"/>
    <property type="match status" value="1"/>
</dbReference>
<dbReference type="PROSITE" id="PS52016">
    <property type="entry name" value="TONB_DEPENDENT_REC_3"/>
    <property type="match status" value="1"/>
</dbReference>
<dbReference type="SUPFAM" id="SSF56935">
    <property type="entry name" value="Porins"/>
    <property type="match status" value="1"/>
</dbReference>
<evidence type="ECO:0000256" key="3">
    <source>
        <dbReference type="ARBA" id="ARBA00022452"/>
    </source>
</evidence>
<feature type="domain" description="TonB-dependent receptor plug" evidence="14">
    <location>
        <begin position="53"/>
        <end position="155"/>
    </location>
</feature>
<dbReference type="PROSITE" id="PS01156">
    <property type="entry name" value="TONB_DEPENDENT_REC_2"/>
    <property type="match status" value="1"/>
</dbReference>
<evidence type="ECO:0000313" key="16">
    <source>
        <dbReference type="Proteomes" id="UP001221909"/>
    </source>
</evidence>
<dbReference type="Proteomes" id="UP001221909">
    <property type="component" value="Unassembled WGS sequence"/>
</dbReference>
<evidence type="ECO:0000256" key="11">
    <source>
        <dbReference type="RuleBase" id="RU003357"/>
    </source>
</evidence>
<comment type="similarity">
    <text evidence="9 11">Belongs to the TonB-dependent receptor family.</text>
</comment>
<keyword evidence="15" id="KW-0675">Receptor</keyword>
<organism evidence="15 16">
    <name type="scientific">Mannheimia cairinae</name>
    <dbReference type="NCBI Taxonomy" id="3025936"/>
    <lineage>
        <taxon>Bacteria</taxon>
        <taxon>Pseudomonadati</taxon>
        <taxon>Pseudomonadota</taxon>
        <taxon>Gammaproteobacteria</taxon>
        <taxon>Pasteurellales</taxon>
        <taxon>Pasteurellaceae</taxon>
        <taxon>Mannheimia</taxon>
    </lineage>
</organism>
<keyword evidence="8 9" id="KW-0998">Cell outer membrane</keyword>
<feature type="domain" description="TonB-dependent receptor-like beta-barrel" evidence="13">
    <location>
        <begin position="266"/>
        <end position="791"/>
    </location>
</feature>
<keyword evidence="4 9" id="KW-0812">Transmembrane</keyword>
<dbReference type="InterPro" id="IPR000531">
    <property type="entry name" value="Beta-barrel_TonB"/>
</dbReference>
<evidence type="ECO:0000256" key="4">
    <source>
        <dbReference type="ARBA" id="ARBA00022692"/>
    </source>
</evidence>
<keyword evidence="2 9" id="KW-0813">Transport</keyword>
<evidence type="ECO:0000256" key="9">
    <source>
        <dbReference type="PROSITE-ProRule" id="PRU01360"/>
    </source>
</evidence>
<evidence type="ECO:0000256" key="2">
    <source>
        <dbReference type="ARBA" id="ARBA00022448"/>
    </source>
</evidence>
<dbReference type="Gene3D" id="2.40.170.20">
    <property type="entry name" value="TonB-dependent receptor, beta-barrel domain"/>
    <property type="match status" value="1"/>
</dbReference>
<evidence type="ECO:0000259" key="14">
    <source>
        <dbReference type="Pfam" id="PF07715"/>
    </source>
</evidence>
<evidence type="ECO:0000256" key="7">
    <source>
        <dbReference type="ARBA" id="ARBA00023136"/>
    </source>
</evidence>
<feature type="signal peptide" evidence="12">
    <location>
        <begin position="1"/>
        <end position="21"/>
    </location>
</feature>
<dbReference type="InterPro" id="IPR012910">
    <property type="entry name" value="Plug_dom"/>
</dbReference>
<keyword evidence="7 9" id="KW-0472">Membrane</keyword>
<evidence type="ECO:0000256" key="8">
    <source>
        <dbReference type="ARBA" id="ARBA00023237"/>
    </source>
</evidence>